<accession>A0A0L0SG73</accession>
<evidence type="ECO:0000313" key="2">
    <source>
        <dbReference type="Proteomes" id="UP000054350"/>
    </source>
</evidence>
<protein>
    <recommendedName>
        <fullName evidence="3">F-box domain-containing protein</fullName>
    </recommendedName>
</protein>
<organism evidence="1 2">
    <name type="scientific">Allomyces macrogynus (strain ATCC 38327)</name>
    <name type="common">Allomyces javanicus var. macrogynus</name>
    <dbReference type="NCBI Taxonomy" id="578462"/>
    <lineage>
        <taxon>Eukaryota</taxon>
        <taxon>Fungi</taxon>
        <taxon>Fungi incertae sedis</taxon>
        <taxon>Blastocladiomycota</taxon>
        <taxon>Blastocladiomycetes</taxon>
        <taxon>Blastocladiales</taxon>
        <taxon>Blastocladiaceae</taxon>
        <taxon>Allomyces</taxon>
    </lineage>
</organism>
<dbReference type="AlphaFoldDB" id="A0A0L0SG73"/>
<reference evidence="1 2" key="1">
    <citation type="submission" date="2009-11" db="EMBL/GenBank/DDBJ databases">
        <title>Annotation of Allomyces macrogynus ATCC 38327.</title>
        <authorList>
            <consortium name="The Broad Institute Genome Sequencing Platform"/>
            <person name="Russ C."/>
            <person name="Cuomo C."/>
            <person name="Burger G."/>
            <person name="Gray M.W."/>
            <person name="Holland P.W.H."/>
            <person name="King N."/>
            <person name="Lang F.B.F."/>
            <person name="Roger A.J."/>
            <person name="Ruiz-Trillo I."/>
            <person name="Young S.K."/>
            <person name="Zeng Q."/>
            <person name="Gargeya S."/>
            <person name="Fitzgerald M."/>
            <person name="Haas B."/>
            <person name="Abouelleil A."/>
            <person name="Alvarado L."/>
            <person name="Arachchi H.M."/>
            <person name="Berlin A."/>
            <person name="Chapman S.B."/>
            <person name="Gearin G."/>
            <person name="Goldberg J."/>
            <person name="Griggs A."/>
            <person name="Gujja S."/>
            <person name="Hansen M."/>
            <person name="Heiman D."/>
            <person name="Howarth C."/>
            <person name="Larimer J."/>
            <person name="Lui A."/>
            <person name="MacDonald P.J.P."/>
            <person name="McCowen C."/>
            <person name="Montmayeur A."/>
            <person name="Murphy C."/>
            <person name="Neiman D."/>
            <person name="Pearson M."/>
            <person name="Priest M."/>
            <person name="Roberts A."/>
            <person name="Saif S."/>
            <person name="Shea T."/>
            <person name="Sisk P."/>
            <person name="Stolte C."/>
            <person name="Sykes S."/>
            <person name="Wortman J."/>
            <person name="Nusbaum C."/>
            <person name="Birren B."/>
        </authorList>
    </citation>
    <scope>NUCLEOTIDE SEQUENCE [LARGE SCALE GENOMIC DNA]</scope>
    <source>
        <strain evidence="1 2">ATCC 38327</strain>
    </source>
</reference>
<proteinExistence type="predicted"/>
<keyword evidence="2" id="KW-1185">Reference proteome</keyword>
<sequence>MSRPCRPEHHYRSMLTSTIIDTGRNGDSTVVCSYPTSTAPPTPRLDALPSELVMAICAYLLNGKPKLPRERPSSNASADLAHLARAAPNCFVPAITMAVRDVDRICQVKPNPDAFGAWIVTGGQPGRANDLAGYIALDVHSPPVVDNAGVARPRMNLVLTGSLKDGILPGMAVPCPIKAIRHMQVTSSPWFFDHAGAVPPKLKALVIKGTHLNAKRCQLLMAHLPPTLRRFELQTVHLQCEPMMLLRGIPHGVQDLALVGVYLIDYFIELLARSFPPALRSLRLVHTGLAHPGLVAVLAALPTHQLELLDLSVNIHGLEMMAALAAWLAQSTRLTHLVLNGLDRRNTTAADSAAIAVVLNALPPTLRSLHLNGTLHTTEPLAAAISRVPRLEVLDVGNLRRPSARIDVLFPVLPATLQCLRLGFTALNHDEMLAGLTAAHARGMRWSHLTEVDFRNASLTEPSLDAILAALKCMVSAPTGQQWRRRTRILVTGNLSLLRSSEFAAAKVRWTADGWNLVF</sequence>
<dbReference type="InterPro" id="IPR032675">
    <property type="entry name" value="LRR_dom_sf"/>
</dbReference>
<dbReference type="Proteomes" id="UP000054350">
    <property type="component" value="Unassembled WGS sequence"/>
</dbReference>
<dbReference type="VEuPathDB" id="FungiDB:AMAG_06270"/>
<evidence type="ECO:0008006" key="3">
    <source>
        <dbReference type="Google" id="ProtNLM"/>
    </source>
</evidence>
<name>A0A0L0SG73_ALLM3</name>
<evidence type="ECO:0000313" key="1">
    <source>
        <dbReference type="EMBL" id="KNE61444.1"/>
    </source>
</evidence>
<dbReference type="SUPFAM" id="SSF52047">
    <property type="entry name" value="RNI-like"/>
    <property type="match status" value="1"/>
</dbReference>
<reference evidence="1 2" key="2">
    <citation type="submission" date="2009-11" db="EMBL/GenBank/DDBJ databases">
        <title>The Genome Sequence of Allomyces macrogynus strain ATCC 38327.</title>
        <authorList>
            <consortium name="The Broad Institute Genome Sequencing Platform"/>
            <person name="Russ C."/>
            <person name="Cuomo C."/>
            <person name="Shea T."/>
            <person name="Young S.K."/>
            <person name="Zeng Q."/>
            <person name="Koehrsen M."/>
            <person name="Haas B."/>
            <person name="Borodovsky M."/>
            <person name="Guigo R."/>
            <person name="Alvarado L."/>
            <person name="Berlin A."/>
            <person name="Borenstein D."/>
            <person name="Chen Z."/>
            <person name="Engels R."/>
            <person name="Freedman E."/>
            <person name="Gellesch M."/>
            <person name="Goldberg J."/>
            <person name="Griggs A."/>
            <person name="Gujja S."/>
            <person name="Heiman D."/>
            <person name="Hepburn T."/>
            <person name="Howarth C."/>
            <person name="Jen D."/>
            <person name="Larson L."/>
            <person name="Lewis B."/>
            <person name="Mehta T."/>
            <person name="Park D."/>
            <person name="Pearson M."/>
            <person name="Roberts A."/>
            <person name="Saif S."/>
            <person name="Shenoy N."/>
            <person name="Sisk P."/>
            <person name="Stolte C."/>
            <person name="Sykes S."/>
            <person name="Walk T."/>
            <person name="White J."/>
            <person name="Yandava C."/>
            <person name="Burger G."/>
            <person name="Gray M.W."/>
            <person name="Holland P.W.H."/>
            <person name="King N."/>
            <person name="Lang F.B.F."/>
            <person name="Roger A.J."/>
            <person name="Ruiz-Trillo I."/>
            <person name="Lander E."/>
            <person name="Nusbaum C."/>
        </authorList>
    </citation>
    <scope>NUCLEOTIDE SEQUENCE [LARGE SCALE GENOMIC DNA]</scope>
    <source>
        <strain evidence="1 2">ATCC 38327</strain>
    </source>
</reference>
<gene>
    <name evidence="1" type="ORF">AMAG_06270</name>
</gene>
<dbReference type="EMBL" id="GG745338">
    <property type="protein sequence ID" value="KNE61444.1"/>
    <property type="molecule type" value="Genomic_DNA"/>
</dbReference>
<dbReference type="Gene3D" id="3.80.10.10">
    <property type="entry name" value="Ribonuclease Inhibitor"/>
    <property type="match status" value="1"/>
</dbReference>